<dbReference type="InterPro" id="IPR036282">
    <property type="entry name" value="Glutathione-S-Trfase_C_sf"/>
</dbReference>
<dbReference type="SUPFAM" id="SSF47616">
    <property type="entry name" value="GST C-terminal domain-like"/>
    <property type="match status" value="1"/>
</dbReference>
<dbReference type="Gene3D" id="1.20.1050.10">
    <property type="match status" value="1"/>
</dbReference>
<evidence type="ECO:0000259" key="3">
    <source>
        <dbReference type="PROSITE" id="PS50404"/>
    </source>
</evidence>
<comment type="caution">
    <text evidence="5">The sequence shown here is derived from an EMBL/GenBank/DDBJ whole genome shotgun (WGS) entry which is preliminary data.</text>
</comment>
<evidence type="ECO:0008006" key="7">
    <source>
        <dbReference type="Google" id="ProtNLM"/>
    </source>
</evidence>
<feature type="domain" description="GST N-terminal" evidence="3">
    <location>
        <begin position="256"/>
        <end position="352"/>
    </location>
</feature>
<dbReference type="VEuPathDB" id="FungiDB:TERG_06243"/>
<dbReference type="InterPro" id="IPR004045">
    <property type="entry name" value="Glutathione_S-Trfase_N"/>
</dbReference>
<dbReference type="Pfam" id="PF13410">
    <property type="entry name" value="GST_C_2"/>
    <property type="match status" value="1"/>
</dbReference>
<feature type="region of interest" description="Disordered" evidence="1">
    <location>
        <begin position="208"/>
        <end position="233"/>
    </location>
</feature>
<dbReference type="PANTHER" id="PTHR43968">
    <property type="match status" value="1"/>
</dbReference>
<dbReference type="Gene3D" id="3.40.30.10">
    <property type="entry name" value="Glutaredoxin"/>
    <property type="match status" value="1"/>
</dbReference>
<evidence type="ECO:0000259" key="4">
    <source>
        <dbReference type="PROSITE" id="PS50405"/>
    </source>
</evidence>
<dbReference type="PANTHER" id="PTHR43968:SF6">
    <property type="entry name" value="GLUTATHIONE S-TRANSFERASE OMEGA"/>
    <property type="match status" value="1"/>
</dbReference>
<organism evidence="5 6">
    <name type="scientific">Trichophyton rubrum</name>
    <name type="common">Athlete's foot fungus</name>
    <name type="synonym">Epidermophyton rubrum</name>
    <dbReference type="NCBI Taxonomy" id="5551"/>
    <lineage>
        <taxon>Eukaryota</taxon>
        <taxon>Fungi</taxon>
        <taxon>Dikarya</taxon>
        <taxon>Ascomycota</taxon>
        <taxon>Pezizomycotina</taxon>
        <taxon>Eurotiomycetes</taxon>
        <taxon>Eurotiomycetidae</taxon>
        <taxon>Onygenales</taxon>
        <taxon>Arthrodermataceae</taxon>
        <taxon>Trichophyton</taxon>
    </lineage>
</organism>
<feature type="domain" description="GST C-terminal" evidence="4">
    <location>
        <begin position="360"/>
        <end position="488"/>
    </location>
</feature>
<dbReference type="EMBL" id="LHPM01000009">
    <property type="protein sequence ID" value="OAL67775.1"/>
    <property type="molecule type" value="Genomic_DNA"/>
</dbReference>
<dbReference type="CDD" id="cd03205">
    <property type="entry name" value="GST_C_6"/>
    <property type="match status" value="1"/>
</dbReference>
<evidence type="ECO:0000313" key="6">
    <source>
        <dbReference type="Proteomes" id="UP000243015"/>
    </source>
</evidence>
<accession>A0A178F748</accession>
<proteinExistence type="predicted"/>
<dbReference type="AlphaFoldDB" id="A0A178F748"/>
<reference evidence="5 6" key="1">
    <citation type="submission" date="2016-05" db="EMBL/GenBank/DDBJ databases">
        <title>Genome sequencing of Trichophyton rubrum CMCC(F)T1i isolated from hair.</title>
        <authorList>
            <person name="Zhan P."/>
            <person name="Tao Y."/>
            <person name="Liu W."/>
        </authorList>
    </citation>
    <scope>NUCLEOTIDE SEQUENCE [LARGE SCALE GENOMIC DNA]</scope>
    <source>
        <strain evidence="6">CMCC(F)T1i</strain>
    </source>
</reference>
<evidence type="ECO:0000256" key="2">
    <source>
        <dbReference type="SAM" id="Phobius"/>
    </source>
</evidence>
<keyword evidence="2" id="KW-0472">Membrane</keyword>
<feature type="transmembrane region" description="Helical" evidence="2">
    <location>
        <begin position="115"/>
        <end position="134"/>
    </location>
</feature>
<evidence type="ECO:0000256" key="1">
    <source>
        <dbReference type="SAM" id="MobiDB-lite"/>
    </source>
</evidence>
<dbReference type="Proteomes" id="UP000243015">
    <property type="component" value="Unassembled WGS sequence"/>
</dbReference>
<dbReference type="GO" id="GO:0005737">
    <property type="term" value="C:cytoplasm"/>
    <property type="evidence" value="ECO:0007669"/>
    <property type="project" value="TreeGrafter"/>
</dbReference>
<dbReference type="PROSITE" id="PS50404">
    <property type="entry name" value="GST_NTER"/>
    <property type="match status" value="1"/>
</dbReference>
<dbReference type="PROSITE" id="PS50405">
    <property type="entry name" value="GST_CTER"/>
    <property type="match status" value="1"/>
</dbReference>
<dbReference type="InterPro" id="IPR036249">
    <property type="entry name" value="Thioredoxin-like_sf"/>
</dbReference>
<dbReference type="SUPFAM" id="SSF52833">
    <property type="entry name" value="Thioredoxin-like"/>
    <property type="match status" value="1"/>
</dbReference>
<dbReference type="Pfam" id="PF13409">
    <property type="entry name" value="GST_N_2"/>
    <property type="match status" value="1"/>
</dbReference>
<dbReference type="InterPro" id="IPR050983">
    <property type="entry name" value="GST_Omega/HSP26"/>
</dbReference>
<name>A0A178F748_TRIRU</name>
<protein>
    <recommendedName>
        <fullName evidence="7">GST N-terminal domain-containing protein</fullName>
    </recommendedName>
</protein>
<keyword evidence="2" id="KW-1133">Transmembrane helix</keyword>
<dbReference type="InterPro" id="IPR010987">
    <property type="entry name" value="Glutathione-S-Trfase_C-like"/>
</dbReference>
<evidence type="ECO:0000313" key="5">
    <source>
        <dbReference type="EMBL" id="OAL67775.1"/>
    </source>
</evidence>
<sequence length="488" mass="55425">MPISRRYDDVLVVGVGAWGKRGPPGQGRRCFAPIRRQQDIASAMCIDDDDDDEWTSCTLGRRYYLLLFSFACSGHRRRCYYCWRQTEEEKEENEEEKDGCDGRQREAAKMPCMQAVALLLFLCFFFSSVAVSLARQTAVTTANERRMAMLRPTSESKDRLYGLRSSSARVADTLSTAETHGFNISELYWRRFRRAFLDLVRLRVARRSHNTSSSGGDQTDRQTSRWIPQDGPRLSKDTYISSHRRLIWPVEPRTHDKMKLLYQTHSPYARKVLVFAHEAGLAADIQVVHQETSPIRANAEVYAQNPLGKVPVLLRGDADQADQADPSPEATSALFDSNVICEYLDTRHQGRPLIPREGEARWQALRIQAVASGLADVGIAVRWETTRRPETLRYPELSANLSRKLVESFDWLERELDDNNDNNNNGGGGDDSAVHVGHIALATTLSWLLFRGVGEDFRQGRPRLAAWFERFESRPSMKATPLSGETHD</sequence>
<keyword evidence="2" id="KW-0812">Transmembrane</keyword>
<gene>
    <name evidence="5" type="ORF">A7C99_0906</name>
</gene>